<dbReference type="AlphaFoldDB" id="A0A0F9QED5"/>
<comment type="caution">
    <text evidence="1">The sequence shown here is derived from an EMBL/GenBank/DDBJ whole genome shotgun (WGS) entry which is preliminary data.</text>
</comment>
<organism evidence="1">
    <name type="scientific">marine sediment metagenome</name>
    <dbReference type="NCBI Taxonomy" id="412755"/>
    <lineage>
        <taxon>unclassified sequences</taxon>
        <taxon>metagenomes</taxon>
        <taxon>ecological metagenomes</taxon>
    </lineage>
</organism>
<protein>
    <submittedName>
        <fullName evidence="1">Uncharacterized protein</fullName>
    </submittedName>
</protein>
<evidence type="ECO:0000313" key="1">
    <source>
        <dbReference type="EMBL" id="KKN40874.1"/>
    </source>
</evidence>
<dbReference type="EMBL" id="LAZR01001681">
    <property type="protein sequence ID" value="KKN40874.1"/>
    <property type="molecule type" value="Genomic_DNA"/>
</dbReference>
<reference evidence="1" key="1">
    <citation type="journal article" date="2015" name="Nature">
        <title>Complex archaea that bridge the gap between prokaryotes and eukaryotes.</title>
        <authorList>
            <person name="Spang A."/>
            <person name="Saw J.H."/>
            <person name="Jorgensen S.L."/>
            <person name="Zaremba-Niedzwiedzka K."/>
            <person name="Martijn J."/>
            <person name="Lind A.E."/>
            <person name="van Eijk R."/>
            <person name="Schleper C."/>
            <person name="Guy L."/>
            <person name="Ettema T.J."/>
        </authorList>
    </citation>
    <scope>NUCLEOTIDE SEQUENCE</scope>
</reference>
<gene>
    <name evidence="1" type="ORF">LCGC14_0728960</name>
</gene>
<proteinExistence type="predicted"/>
<name>A0A0F9QED5_9ZZZZ</name>
<accession>A0A0F9QED5</accession>
<sequence>MKKGLTFDQFTKVCQKEEIHYPINDLMCIMSVEEAEWDNVLANDVIKAMYKYYIRITKKVSKETNKRGTHTRFE</sequence>